<protein>
    <submittedName>
        <fullName evidence="2">Uncharacterized protein</fullName>
    </submittedName>
</protein>
<keyword evidence="3" id="KW-1185">Reference proteome</keyword>
<organism evidence="2 3">
    <name type="scientific">Catenulispora yoronensis</name>
    <dbReference type="NCBI Taxonomy" id="450799"/>
    <lineage>
        <taxon>Bacteria</taxon>
        <taxon>Bacillati</taxon>
        <taxon>Actinomycetota</taxon>
        <taxon>Actinomycetes</taxon>
        <taxon>Catenulisporales</taxon>
        <taxon>Catenulisporaceae</taxon>
        <taxon>Catenulispora</taxon>
    </lineage>
</organism>
<dbReference type="EMBL" id="BAAAQN010000001">
    <property type="protein sequence ID" value="GAA2010773.1"/>
    <property type="molecule type" value="Genomic_DNA"/>
</dbReference>
<keyword evidence="1" id="KW-0732">Signal</keyword>
<feature type="signal peptide" evidence="1">
    <location>
        <begin position="1"/>
        <end position="31"/>
    </location>
</feature>
<reference evidence="2 3" key="1">
    <citation type="journal article" date="2019" name="Int. J. Syst. Evol. Microbiol.">
        <title>The Global Catalogue of Microorganisms (GCM) 10K type strain sequencing project: providing services to taxonomists for standard genome sequencing and annotation.</title>
        <authorList>
            <consortium name="The Broad Institute Genomics Platform"/>
            <consortium name="The Broad Institute Genome Sequencing Center for Infectious Disease"/>
            <person name="Wu L."/>
            <person name="Ma J."/>
        </authorList>
    </citation>
    <scope>NUCLEOTIDE SEQUENCE [LARGE SCALE GENOMIC DNA]</scope>
    <source>
        <strain evidence="2 3">JCM 16014</strain>
    </source>
</reference>
<comment type="caution">
    <text evidence="2">The sequence shown here is derived from an EMBL/GenBank/DDBJ whole genome shotgun (WGS) entry which is preliminary data.</text>
</comment>
<dbReference type="RefSeq" id="WP_344663421.1">
    <property type="nucleotide sequence ID" value="NZ_BAAAQN010000001.1"/>
</dbReference>
<evidence type="ECO:0000313" key="2">
    <source>
        <dbReference type="EMBL" id="GAA2010773.1"/>
    </source>
</evidence>
<sequence length="90" mass="9426">MSPRPSRLALALGATALAAAATATTATTAHAAPAGAYKLVYVHNYQDANALAECRTAGIAGVSAGRWDYYRCIELQGPTYVQLQGWLNIS</sequence>
<name>A0ABN2TIL0_9ACTN</name>
<feature type="chain" id="PRO_5045037831" evidence="1">
    <location>
        <begin position="32"/>
        <end position="90"/>
    </location>
</feature>
<proteinExistence type="predicted"/>
<accession>A0ABN2TIL0</accession>
<evidence type="ECO:0000313" key="3">
    <source>
        <dbReference type="Proteomes" id="UP001500751"/>
    </source>
</evidence>
<gene>
    <name evidence="2" type="ORF">GCM10009839_00880</name>
</gene>
<dbReference type="Proteomes" id="UP001500751">
    <property type="component" value="Unassembled WGS sequence"/>
</dbReference>
<evidence type="ECO:0000256" key="1">
    <source>
        <dbReference type="SAM" id="SignalP"/>
    </source>
</evidence>